<evidence type="ECO:0000313" key="1">
    <source>
        <dbReference type="EMBL" id="CAG8797312.1"/>
    </source>
</evidence>
<feature type="non-terminal residue" evidence="1">
    <location>
        <position position="229"/>
    </location>
</feature>
<dbReference type="Proteomes" id="UP000789920">
    <property type="component" value="Unassembled WGS sequence"/>
</dbReference>
<organism evidence="1 2">
    <name type="scientific">Racocetra persica</name>
    <dbReference type="NCBI Taxonomy" id="160502"/>
    <lineage>
        <taxon>Eukaryota</taxon>
        <taxon>Fungi</taxon>
        <taxon>Fungi incertae sedis</taxon>
        <taxon>Mucoromycota</taxon>
        <taxon>Glomeromycotina</taxon>
        <taxon>Glomeromycetes</taxon>
        <taxon>Diversisporales</taxon>
        <taxon>Gigasporaceae</taxon>
        <taxon>Racocetra</taxon>
    </lineage>
</organism>
<accession>A0ACA9RK81</accession>
<comment type="caution">
    <text evidence="1">The sequence shown here is derived from an EMBL/GenBank/DDBJ whole genome shotgun (WGS) entry which is preliminary data.</text>
</comment>
<keyword evidence="2" id="KW-1185">Reference proteome</keyword>
<gene>
    <name evidence="1" type="ORF">RPERSI_LOCUS20322</name>
</gene>
<proteinExistence type="predicted"/>
<name>A0ACA9RK81_9GLOM</name>
<reference evidence="1" key="1">
    <citation type="submission" date="2021-06" db="EMBL/GenBank/DDBJ databases">
        <authorList>
            <person name="Kallberg Y."/>
            <person name="Tangrot J."/>
            <person name="Rosling A."/>
        </authorList>
    </citation>
    <scope>NUCLEOTIDE SEQUENCE</scope>
    <source>
        <strain evidence="1">MA461A</strain>
    </source>
</reference>
<evidence type="ECO:0000313" key="2">
    <source>
        <dbReference type="Proteomes" id="UP000789920"/>
    </source>
</evidence>
<dbReference type="EMBL" id="CAJVQC010057196">
    <property type="protein sequence ID" value="CAG8797312.1"/>
    <property type="molecule type" value="Genomic_DNA"/>
</dbReference>
<sequence length="229" mass="26255">MLQNNKRKLKAPEILQQFPIEREGSPSSLTLPEYISNSNLLNDTNSGGRTLSPVWKYFNRKKTQSPGHFSAECSYCPAKWSRGEPQKLEAHLALECPNVNDEIRQIYLLRVAYRNNLEEQSENLTNSKKKKSNNSQPCLTKYFPQKEGENLSEERINSINSSLLKAFVTCGISFSIIENPFFIDLLQNLCSNYQPPSREVLSGRLLDQEYSRVTVKREAIFNESENLTL</sequence>
<protein>
    <submittedName>
        <fullName evidence="1">28468_t:CDS:1</fullName>
    </submittedName>
</protein>